<keyword evidence="2" id="KW-1185">Reference proteome</keyword>
<dbReference type="EMBL" id="PIQC01000006">
    <property type="protein sequence ID" value="RUO68444.1"/>
    <property type="molecule type" value="Genomic_DNA"/>
</dbReference>
<name>A0A432YYG6_9GAMM</name>
<dbReference type="OrthoDB" id="8441376at2"/>
<dbReference type="AlphaFoldDB" id="A0A432YYG6"/>
<accession>A0A432YYG6</accession>
<evidence type="ECO:0000313" key="2">
    <source>
        <dbReference type="Proteomes" id="UP000288058"/>
    </source>
</evidence>
<dbReference type="Proteomes" id="UP000288058">
    <property type="component" value="Unassembled WGS sequence"/>
</dbReference>
<protein>
    <submittedName>
        <fullName evidence="1">Uncharacterized protein</fullName>
    </submittedName>
</protein>
<sequence length="292" mass="34009">MKFGFLIDKKSFECSCFRVAPIPEFNSVVEEFYQSARVSNGWFYGPEQELKKTANENRKFRERGPVNCLSFFRISPTHEIISNTCTEEHLRFLILGYGFLQGIYLTPEDYSYLGRTAYELGKLNGLRLSGDDYVNGMEAINQFYLLNDSEVRKQMFSSIHWHLIGQSYYFDWDRFDSQYKTLDGLYKMSGIKAKFHAERPVELAKRYNLKLPSWAELDSTGRKSVLSIQRNELVHEAKYGGYPIGFSYPDENYSLELTSFNTKLIAAMLGIDTPYLAAEPDNRDYWGWNIKK</sequence>
<proteinExistence type="predicted"/>
<comment type="caution">
    <text evidence="1">The sequence shown here is derived from an EMBL/GenBank/DDBJ whole genome shotgun (WGS) entry which is preliminary data.</text>
</comment>
<dbReference type="RefSeq" id="WP_126782540.1">
    <property type="nucleotide sequence ID" value="NZ_PIQC01000006.1"/>
</dbReference>
<organism evidence="1 2">
    <name type="scientific">Idiomarina ramblicola</name>
    <dbReference type="NCBI Taxonomy" id="263724"/>
    <lineage>
        <taxon>Bacteria</taxon>
        <taxon>Pseudomonadati</taxon>
        <taxon>Pseudomonadota</taxon>
        <taxon>Gammaproteobacteria</taxon>
        <taxon>Alteromonadales</taxon>
        <taxon>Idiomarinaceae</taxon>
        <taxon>Idiomarina</taxon>
    </lineage>
</organism>
<reference evidence="2" key="1">
    <citation type="journal article" date="2018" name="Front. Microbiol.">
        <title>Genome-Based Analysis Reveals the Taxonomy and Diversity of the Family Idiomarinaceae.</title>
        <authorList>
            <person name="Liu Y."/>
            <person name="Lai Q."/>
            <person name="Shao Z."/>
        </authorList>
    </citation>
    <scope>NUCLEOTIDE SEQUENCE [LARGE SCALE GENOMIC DNA]</scope>
    <source>
        <strain evidence="2">R22</strain>
    </source>
</reference>
<gene>
    <name evidence="1" type="ORF">CWI78_09515</name>
</gene>
<evidence type="ECO:0000313" key="1">
    <source>
        <dbReference type="EMBL" id="RUO68444.1"/>
    </source>
</evidence>